<dbReference type="PANTHER" id="PTHR45704">
    <property type="entry name" value="RAS-LIKE FAMILY MEMBER 11"/>
    <property type="match status" value="1"/>
</dbReference>
<protein>
    <recommendedName>
        <fullName evidence="2">small monomeric GTPase</fullName>
        <ecNumber evidence="2">3.6.5.2</ecNumber>
    </recommendedName>
</protein>
<dbReference type="SMART" id="SM00173">
    <property type="entry name" value="RAS"/>
    <property type="match status" value="1"/>
</dbReference>
<dbReference type="Pfam" id="PF00071">
    <property type="entry name" value="Ras"/>
    <property type="match status" value="1"/>
</dbReference>
<dbReference type="SMART" id="SM00175">
    <property type="entry name" value="RAB"/>
    <property type="match status" value="1"/>
</dbReference>
<evidence type="ECO:0000256" key="2">
    <source>
        <dbReference type="ARBA" id="ARBA00011984"/>
    </source>
</evidence>
<name>A0A8B6E9M2_MYTGA</name>
<dbReference type="PRINTS" id="PR00449">
    <property type="entry name" value="RASTRNSFRMNG"/>
</dbReference>
<dbReference type="NCBIfam" id="TIGR00231">
    <property type="entry name" value="small_GTP"/>
    <property type="match status" value="1"/>
</dbReference>
<comment type="catalytic activity">
    <reaction evidence="4">
        <text>GTP + H2O = GDP + phosphate + H(+)</text>
        <dbReference type="Rhea" id="RHEA:19669"/>
        <dbReference type="ChEBI" id="CHEBI:15377"/>
        <dbReference type="ChEBI" id="CHEBI:15378"/>
        <dbReference type="ChEBI" id="CHEBI:37565"/>
        <dbReference type="ChEBI" id="CHEBI:43474"/>
        <dbReference type="ChEBI" id="CHEBI:58189"/>
        <dbReference type="EC" id="3.6.5.2"/>
    </reaction>
</comment>
<evidence type="ECO:0000256" key="3">
    <source>
        <dbReference type="ARBA" id="ARBA00022801"/>
    </source>
</evidence>
<dbReference type="AlphaFoldDB" id="A0A8B6E9M2"/>
<comment type="caution">
    <text evidence="5">The sequence shown here is derived from an EMBL/GenBank/DDBJ whole genome shotgun (WGS) entry which is preliminary data.</text>
</comment>
<proteinExistence type="inferred from homology"/>
<dbReference type="SUPFAM" id="SSF52540">
    <property type="entry name" value="P-loop containing nucleoside triphosphate hydrolases"/>
    <property type="match status" value="1"/>
</dbReference>
<evidence type="ECO:0000313" key="5">
    <source>
        <dbReference type="EMBL" id="VDI30904.1"/>
    </source>
</evidence>
<dbReference type="Gene3D" id="3.40.50.300">
    <property type="entry name" value="P-loop containing nucleotide triphosphate hydrolases"/>
    <property type="match status" value="1"/>
</dbReference>
<sequence>MPLPFHKDPKPATEEKIQKHSHKDVNILILGIQGVGKSALTVRFLTKRFIGDYETEHESLCSHVIMIDGKPLSIHILDTAWKAGACMKDEYLLWADGVILVYSMVDKSSFDKLREIVEWIFAKKGEEKVIAVIGNKSDLIHRKQVSDTEATQFCAEYNCLSFDTSASDSYTDVSNAFNTIIREIKLNNKKREKLNKLMHNPSVLAKLQIRQSLKNLAEMKWRSRTSTM</sequence>
<dbReference type="InterPro" id="IPR051065">
    <property type="entry name" value="Ras-related_GTPase"/>
</dbReference>
<accession>A0A8B6E9M2</accession>
<dbReference type="PROSITE" id="PS51421">
    <property type="entry name" value="RAS"/>
    <property type="match status" value="1"/>
</dbReference>
<dbReference type="OrthoDB" id="18798at2759"/>
<dbReference type="InterPro" id="IPR001806">
    <property type="entry name" value="Small_GTPase"/>
</dbReference>
<dbReference type="PROSITE" id="PS51419">
    <property type="entry name" value="RAB"/>
    <property type="match status" value="1"/>
</dbReference>
<keyword evidence="6" id="KW-1185">Reference proteome</keyword>
<keyword evidence="3" id="KW-0378">Hydrolase</keyword>
<dbReference type="GO" id="GO:0005525">
    <property type="term" value="F:GTP binding"/>
    <property type="evidence" value="ECO:0007669"/>
    <property type="project" value="InterPro"/>
</dbReference>
<organism evidence="5 6">
    <name type="scientific">Mytilus galloprovincialis</name>
    <name type="common">Mediterranean mussel</name>
    <dbReference type="NCBI Taxonomy" id="29158"/>
    <lineage>
        <taxon>Eukaryota</taxon>
        <taxon>Metazoa</taxon>
        <taxon>Spiralia</taxon>
        <taxon>Lophotrochozoa</taxon>
        <taxon>Mollusca</taxon>
        <taxon>Bivalvia</taxon>
        <taxon>Autobranchia</taxon>
        <taxon>Pteriomorphia</taxon>
        <taxon>Mytilida</taxon>
        <taxon>Mytiloidea</taxon>
        <taxon>Mytilidae</taxon>
        <taxon>Mytilinae</taxon>
        <taxon>Mytilus</taxon>
    </lineage>
</organism>
<comment type="similarity">
    <text evidence="1">Belongs to the small GTPase superfamily. Ras family.</text>
</comment>
<gene>
    <name evidence="5" type="ORF">MGAL_10B013360</name>
</gene>
<dbReference type="EC" id="3.6.5.2" evidence="2"/>
<dbReference type="InterPro" id="IPR027417">
    <property type="entry name" value="P-loop_NTPase"/>
</dbReference>
<dbReference type="InterPro" id="IPR005225">
    <property type="entry name" value="Small_GTP-bd"/>
</dbReference>
<dbReference type="EMBL" id="UYJE01004728">
    <property type="protein sequence ID" value="VDI30904.1"/>
    <property type="molecule type" value="Genomic_DNA"/>
</dbReference>
<reference evidence="5" key="1">
    <citation type="submission" date="2018-11" db="EMBL/GenBank/DDBJ databases">
        <authorList>
            <person name="Alioto T."/>
            <person name="Alioto T."/>
        </authorList>
    </citation>
    <scope>NUCLEOTIDE SEQUENCE</scope>
</reference>
<dbReference type="GO" id="GO:0003925">
    <property type="term" value="F:G protein activity"/>
    <property type="evidence" value="ECO:0007669"/>
    <property type="project" value="UniProtKB-EC"/>
</dbReference>
<evidence type="ECO:0000313" key="6">
    <source>
        <dbReference type="Proteomes" id="UP000596742"/>
    </source>
</evidence>
<evidence type="ECO:0000256" key="1">
    <source>
        <dbReference type="ARBA" id="ARBA00008344"/>
    </source>
</evidence>
<evidence type="ECO:0000256" key="4">
    <source>
        <dbReference type="ARBA" id="ARBA00048098"/>
    </source>
</evidence>
<dbReference type="Proteomes" id="UP000596742">
    <property type="component" value="Unassembled WGS sequence"/>
</dbReference>